<name>X1TXQ3_9ZZZZ</name>
<dbReference type="GO" id="GO:0051262">
    <property type="term" value="P:protein tetramerization"/>
    <property type="evidence" value="ECO:0007669"/>
    <property type="project" value="InterPro"/>
</dbReference>
<dbReference type="PRINTS" id="PR01594">
    <property type="entry name" value="SECBCHAPRONE"/>
</dbReference>
<dbReference type="NCBIfam" id="TIGR00809">
    <property type="entry name" value="secB"/>
    <property type="match status" value="1"/>
</dbReference>
<dbReference type="EMBL" id="BARW01032142">
    <property type="protein sequence ID" value="GAJ10014.1"/>
    <property type="molecule type" value="Genomic_DNA"/>
</dbReference>
<accession>X1TXQ3</accession>
<dbReference type="SUPFAM" id="SSF54611">
    <property type="entry name" value="SecB-like"/>
    <property type="match status" value="1"/>
</dbReference>
<feature type="region of interest" description="Disordered" evidence="1">
    <location>
        <begin position="105"/>
        <end position="125"/>
    </location>
</feature>
<reference evidence="2" key="1">
    <citation type="journal article" date="2014" name="Front. Microbiol.">
        <title>High frequency of phylogenetically diverse reductive dehalogenase-homologous genes in deep subseafloor sedimentary metagenomes.</title>
        <authorList>
            <person name="Kawai M."/>
            <person name="Futagami T."/>
            <person name="Toyoda A."/>
            <person name="Takaki Y."/>
            <person name="Nishi S."/>
            <person name="Hori S."/>
            <person name="Arai W."/>
            <person name="Tsubouchi T."/>
            <person name="Morono Y."/>
            <person name="Uchiyama I."/>
            <person name="Ito T."/>
            <person name="Fujiyama A."/>
            <person name="Inagaki F."/>
            <person name="Takami H."/>
        </authorList>
    </citation>
    <scope>NUCLEOTIDE SEQUENCE</scope>
    <source>
        <strain evidence="2">Expedition CK06-06</strain>
    </source>
</reference>
<evidence type="ECO:0000313" key="2">
    <source>
        <dbReference type="EMBL" id="GAJ10014.1"/>
    </source>
</evidence>
<dbReference type="PANTHER" id="PTHR36918:SF1">
    <property type="entry name" value="PROTEIN-EXPORT PROTEIN SECB"/>
    <property type="match status" value="1"/>
</dbReference>
<dbReference type="InterPro" id="IPR003708">
    <property type="entry name" value="SecB"/>
</dbReference>
<organism evidence="2">
    <name type="scientific">marine sediment metagenome</name>
    <dbReference type="NCBI Taxonomy" id="412755"/>
    <lineage>
        <taxon>unclassified sequences</taxon>
        <taxon>metagenomes</taxon>
        <taxon>ecological metagenomes</taxon>
    </lineage>
</organism>
<gene>
    <name evidence="2" type="ORF">S12H4_50938</name>
</gene>
<dbReference type="Pfam" id="PF02556">
    <property type="entry name" value="SecB"/>
    <property type="match status" value="1"/>
</dbReference>
<dbReference type="InterPro" id="IPR035958">
    <property type="entry name" value="SecB-like_sf"/>
</dbReference>
<dbReference type="Gene3D" id="3.10.420.10">
    <property type="entry name" value="SecB-like"/>
    <property type="match status" value="1"/>
</dbReference>
<dbReference type="GO" id="GO:0051082">
    <property type="term" value="F:unfolded protein binding"/>
    <property type="evidence" value="ECO:0007669"/>
    <property type="project" value="InterPro"/>
</dbReference>
<sequence>GLNSPLDEDGHYEVVLTIEATAKNEGKSMFLAEVQQAGLFQIQGFGDKETEMVLNVACPTVLLPFARAAITDVVSKGGFPQLLVNPVNFESLYAIKVKREINQADAGKNSPPVLDPEAGNGKTIN</sequence>
<feature type="non-terminal residue" evidence="2">
    <location>
        <position position="1"/>
    </location>
</feature>
<evidence type="ECO:0008006" key="3">
    <source>
        <dbReference type="Google" id="ProtNLM"/>
    </source>
</evidence>
<evidence type="ECO:0000256" key="1">
    <source>
        <dbReference type="SAM" id="MobiDB-lite"/>
    </source>
</evidence>
<proteinExistence type="predicted"/>
<dbReference type="GO" id="GO:0015031">
    <property type="term" value="P:protein transport"/>
    <property type="evidence" value="ECO:0007669"/>
    <property type="project" value="InterPro"/>
</dbReference>
<dbReference type="PANTHER" id="PTHR36918">
    <property type="match status" value="1"/>
</dbReference>
<dbReference type="AlphaFoldDB" id="X1TXQ3"/>
<protein>
    <recommendedName>
        <fullName evidence="3">Protein-export chaperone SecB</fullName>
    </recommendedName>
</protein>
<comment type="caution">
    <text evidence="2">The sequence shown here is derived from an EMBL/GenBank/DDBJ whole genome shotgun (WGS) entry which is preliminary data.</text>
</comment>